<keyword evidence="5" id="KW-0812">Transmembrane</keyword>
<dbReference type="Gene3D" id="3.80.10.10">
    <property type="entry name" value="Ribonuclease Inhibitor"/>
    <property type="match status" value="2"/>
</dbReference>
<dbReference type="PANTHER" id="PTHR24369:SF210">
    <property type="entry name" value="CHAOPTIN-RELATED"/>
    <property type="match status" value="1"/>
</dbReference>
<organism evidence="8 9">
    <name type="scientific">Branchiostoma belcheri</name>
    <name type="common">Amphioxus</name>
    <dbReference type="NCBI Taxonomy" id="7741"/>
    <lineage>
        <taxon>Eukaryota</taxon>
        <taxon>Metazoa</taxon>
        <taxon>Chordata</taxon>
        <taxon>Cephalochordata</taxon>
        <taxon>Leptocardii</taxon>
        <taxon>Amphioxiformes</taxon>
        <taxon>Branchiostomatidae</taxon>
        <taxon>Branchiostoma</taxon>
    </lineage>
</organism>
<feature type="signal peptide" evidence="6">
    <location>
        <begin position="1"/>
        <end position="22"/>
    </location>
</feature>
<evidence type="ECO:0000256" key="5">
    <source>
        <dbReference type="SAM" id="Phobius"/>
    </source>
</evidence>
<evidence type="ECO:0000256" key="4">
    <source>
        <dbReference type="SAM" id="MobiDB-lite"/>
    </source>
</evidence>
<dbReference type="InterPro" id="IPR050541">
    <property type="entry name" value="LRR_TM_domain-containing"/>
</dbReference>
<reference evidence="9" key="1">
    <citation type="submission" date="2025-08" db="UniProtKB">
        <authorList>
            <consortium name="RefSeq"/>
        </authorList>
    </citation>
    <scope>IDENTIFICATION</scope>
    <source>
        <tissue evidence="9">Gonad</tissue>
    </source>
</reference>
<evidence type="ECO:0000256" key="3">
    <source>
        <dbReference type="ARBA" id="ARBA00022737"/>
    </source>
</evidence>
<keyword evidence="2 6" id="KW-0732">Signal</keyword>
<dbReference type="GeneID" id="109487315"/>
<dbReference type="GO" id="GO:0005886">
    <property type="term" value="C:plasma membrane"/>
    <property type="evidence" value="ECO:0007669"/>
    <property type="project" value="TreeGrafter"/>
</dbReference>
<evidence type="ECO:0000256" key="1">
    <source>
        <dbReference type="ARBA" id="ARBA00022614"/>
    </source>
</evidence>
<name>A0A6P5AB57_BRABE</name>
<dbReference type="KEGG" id="bbel:109487315"/>
<sequence length="346" mass="37983">MGAVGSLQAFLVVVTISIVVWGEALPRDCICPKRSTFSSLEVKCTDRGLTALPDNIPSQTYLLYLYNNRLQQVAYFPPLPRLYTLDLSDNLIETVSWSSLCNLPNMRYLILKSNRITSVRLAACITRLTQLSMVDLSCNRIATVAEGDLGVPHIQATVSLHHNPFHCDCELRWLIAKLKCLQNHPGRGLASDQCDATFLPSNLGGHRCSSPAKFRERPLASVSIPSSKCESPVRPSTTSSPIKPNGGDTGTIKSTRSYGLIRSIPTLAGSTQQMANTTFEEDDAVTEVVSETLTIRSGNITDKEVVSVSNVMWKRDESLIETVIGVVLAISLGCLMLKLVKNRYRI</sequence>
<feature type="domain" description="LRRCT" evidence="7">
    <location>
        <begin position="163"/>
        <end position="230"/>
    </location>
</feature>
<dbReference type="InterPro" id="IPR000483">
    <property type="entry name" value="Cys-rich_flank_reg_C"/>
</dbReference>
<keyword evidence="3" id="KW-0677">Repeat</keyword>
<dbReference type="InterPro" id="IPR001611">
    <property type="entry name" value="Leu-rich_rpt"/>
</dbReference>
<gene>
    <name evidence="9" type="primary">LOC109487315</name>
</gene>
<evidence type="ECO:0000259" key="7">
    <source>
        <dbReference type="SMART" id="SM00082"/>
    </source>
</evidence>
<dbReference type="RefSeq" id="XP_019646853.1">
    <property type="nucleotide sequence ID" value="XM_019791294.1"/>
</dbReference>
<feature type="chain" id="PRO_5028244487" evidence="6">
    <location>
        <begin position="23"/>
        <end position="346"/>
    </location>
</feature>
<dbReference type="OrthoDB" id="676979at2759"/>
<feature type="transmembrane region" description="Helical" evidence="5">
    <location>
        <begin position="319"/>
        <end position="340"/>
    </location>
</feature>
<dbReference type="AlphaFoldDB" id="A0A6P5AB57"/>
<keyword evidence="1" id="KW-0433">Leucine-rich repeat</keyword>
<dbReference type="PANTHER" id="PTHR24369">
    <property type="entry name" value="ANTIGEN BSP, PUTATIVE-RELATED"/>
    <property type="match status" value="1"/>
</dbReference>
<feature type="region of interest" description="Disordered" evidence="4">
    <location>
        <begin position="223"/>
        <end position="253"/>
    </location>
</feature>
<dbReference type="SUPFAM" id="SSF52058">
    <property type="entry name" value="L domain-like"/>
    <property type="match status" value="1"/>
</dbReference>
<dbReference type="Pfam" id="PF13855">
    <property type="entry name" value="LRR_8"/>
    <property type="match status" value="1"/>
</dbReference>
<evidence type="ECO:0000313" key="9">
    <source>
        <dbReference type="RefSeq" id="XP_019646853.1"/>
    </source>
</evidence>
<accession>A0A6P5AB57</accession>
<dbReference type="SMART" id="SM00369">
    <property type="entry name" value="LRR_TYP"/>
    <property type="match status" value="3"/>
</dbReference>
<keyword evidence="5" id="KW-1133">Transmembrane helix</keyword>
<dbReference type="InterPro" id="IPR003591">
    <property type="entry name" value="Leu-rich_rpt_typical-subtyp"/>
</dbReference>
<dbReference type="InterPro" id="IPR032675">
    <property type="entry name" value="LRR_dom_sf"/>
</dbReference>
<evidence type="ECO:0000256" key="6">
    <source>
        <dbReference type="SAM" id="SignalP"/>
    </source>
</evidence>
<dbReference type="SMART" id="SM00082">
    <property type="entry name" value="LRRCT"/>
    <property type="match status" value="1"/>
</dbReference>
<keyword evidence="5" id="KW-0472">Membrane</keyword>
<keyword evidence="8" id="KW-1185">Reference proteome</keyword>
<proteinExistence type="predicted"/>
<evidence type="ECO:0000256" key="2">
    <source>
        <dbReference type="ARBA" id="ARBA00022729"/>
    </source>
</evidence>
<dbReference type="Proteomes" id="UP000515135">
    <property type="component" value="Unplaced"/>
</dbReference>
<protein>
    <submittedName>
        <fullName evidence="9">Leucine-rich repeat and immunoglobulin-like domain-containing nogo receptor-interacting protein 3</fullName>
    </submittedName>
</protein>
<evidence type="ECO:0000313" key="8">
    <source>
        <dbReference type="Proteomes" id="UP000515135"/>
    </source>
</evidence>
<feature type="compositionally biased region" description="Polar residues" evidence="4">
    <location>
        <begin position="223"/>
        <end position="242"/>
    </location>
</feature>